<dbReference type="GO" id="GO:0005737">
    <property type="term" value="C:cytoplasm"/>
    <property type="evidence" value="ECO:0007669"/>
    <property type="project" value="TreeGrafter"/>
</dbReference>
<dbReference type="PANTHER" id="PTHR13420">
    <property type="entry name" value="UPF0235 PROTEIN C15ORF40"/>
    <property type="match status" value="1"/>
</dbReference>
<evidence type="ECO:0000313" key="3">
    <source>
        <dbReference type="Proteomes" id="UP000283841"/>
    </source>
</evidence>
<keyword evidence="3" id="KW-1185">Reference proteome</keyword>
<reference evidence="2 3" key="1">
    <citation type="journal article" date="2018" name="Front. Microbiol.">
        <title>Genomic and genetic insights into a cosmopolitan fungus, Paecilomyces variotii (Eurotiales).</title>
        <authorList>
            <person name="Urquhart A.S."/>
            <person name="Mondo S.J."/>
            <person name="Makela M.R."/>
            <person name="Hane J.K."/>
            <person name="Wiebenga A."/>
            <person name="He G."/>
            <person name="Mihaltcheva S."/>
            <person name="Pangilinan J."/>
            <person name="Lipzen A."/>
            <person name="Barry K."/>
            <person name="de Vries R.P."/>
            <person name="Grigoriev I.V."/>
            <person name="Idnurm A."/>
        </authorList>
    </citation>
    <scope>NUCLEOTIDE SEQUENCE [LARGE SCALE GENOMIC DNA]</scope>
    <source>
        <strain evidence="2 3">CBS 101075</strain>
    </source>
</reference>
<sequence>MGQSGSVFQQTVPDLCGLYLSFNMASKSPPLLRLIQSATKIRDRKGKSQPKYTLQISCHVKPNASARRQGVLAVGPETVDIAVAAVPRDGESNAAVSKVLADVFDVSKSDVAIIRGHKSREKTLSISGLDIGGETEADFLEKAKQRLSEAIVDGK</sequence>
<dbReference type="SMART" id="SM01152">
    <property type="entry name" value="DUF167"/>
    <property type="match status" value="1"/>
</dbReference>
<dbReference type="EMBL" id="RCNU01000001">
    <property type="protein sequence ID" value="RWR00389.1"/>
    <property type="molecule type" value="Genomic_DNA"/>
</dbReference>
<protein>
    <submittedName>
        <fullName evidence="2">YggU family protein</fullName>
    </submittedName>
</protein>
<dbReference type="InterPro" id="IPR036591">
    <property type="entry name" value="YggU-like_sf"/>
</dbReference>
<dbReference type="RefSeq" id="XP_028490033.1">
    <property type="nucleotide sequence ID" value="XM_028629723.1"/>
</dbReference>
<dbReference type="NCBIfam" id="TIGR00251">
    <property type="entry name" value="DUF167 family protein"/>
    <property type="match status" value="1"/>
</dbReference>
<comment type="caution">
    <text evidence="2">The sequence shown here is derived from an EMBL/GenBank/DDBJ whole genome shotgun (WGS) entry which is preliminary data.</text>
</comment>
<dbReference type="STRING" id="264951.A0A443I8K1"/>
<dbReference type="AlphaFoldDB" id="A0A443I8K1"/>
<dbReference type="InterPro" id="IPR003746">
    <property type="entry name" value="DUF167"/>
</dbReference>
<dbReference type="PANTHER" id="PTHR13420:SF7">
    <property type="entry name" value="UPF0235 PROTEIN C15ORF40"/>
    <property type="match status" value="1"/>
</dbReference>
<dbReference type="Proteomes" id="UP000283841">
    <property type="component" value="Unassembled WGS sequence"/>
</dbReference>
<accession>A0A443I8K1</accession>
<dbReference type="Gene3D" id="3.30.1200.10">
    <property type="entry name" value="YggU-like"/>
    <property type="match status" value="1"/>
</dbReference>
<evidence type="ECO:0000313" key="2">
    <source>
        <dbReference type="EMBL" id="RWR00389.1"/>
    </source>
</evidence>
<dbReference type="SUPFAM" id="SSF69786">
    <property type="entry name" value="YggU-like"/>
    <property type="match status" value="1"/>
</dbReference>
<gene>
    <name evidence="2" type="ORF">C8Q69DRAFT_454717</name>
</gene>
<comment type="similarity">
    <text evidence="1">Belongs to the UPF0235 family.</text>
</comment>
<organism evidence="2 3">
    <name type="scientific">Byssochlamys spectabilis</name>
    <name type="common">Paecilomyces variotii</name>
    <dbReference type="NCBI Taxonomy" id="264951"/>
    <lineage>
        <taxon>Eukaryota</taxon>
        <taxon>Fungi</taxon>
        <taxon>Dikarya</taxon>
        <taxon>Ascomycota</taxon>
        <taxon>Pezizomycotina</taxon>
        <taxon>Eurotiomycetes</taxon>
        <taxon>Eurotiomycetidae</taxon>
        <taxon>Eurotiales</taxon>
        <taxon>Thermoascaceae</taxon>
        <taxon>Paecilomyces</taxon>
    </lineage>
</organism>
<dbReference type="GeneID" id="39599000"/>
<proteinExistence type="inferred from homology"/>
<name>A0A443I8K1_BYSSP</name>
<dbReference type="VEuPathDB" id="FungiDB:C8Q69DRAFT_454717"/>
<dbReference type="Pfam" id="PF02594">
    <property type="entry name" value="DUF167"/>
    <property type="match status" value="1"/>
</dbReference>
<evidence type="ECO:0000256" key="1">
    <source>
        <dbReference type="ARBA" id="ARBA00010364"/>
    </source>
</evidence>
<dbReference type="HAMAP" id="MF_00634">
    <property type="entry name" value="UPF0235"/>
    <property type="match status" value="1"/>
</dbReference>